<protein>
    <submittedName>
        <fullName evidence="2">Phage protein</fullName>
    </submittedName>
</protein>
<gene>
    <name evidence="2" type="ORF">H924_07290</name>
</gene>
<dbReference type="OrthoDB" id="9766061at2"/>
<dbReference type="KEGG" id="ccn:H924_07290"/>
<feature type="region of interest" description="Disordered" evidence="1">
    <location>
        <begin position="210"/>
        <end position="229"/>
    </location>
</feature>
<feature type="region of interest" description="Disordered" evidence="1">
    <location>
        <begin position="131"/>
        <end position="165"/>
    </location>
</feature>
<dbReference type="AlphaFoldDB" id="M1UFF3"/>
<dbReference type="Pfam" id="PF10926">
    <property type="entry name" value="DUF2800"/>
    <property type="match status" value="1"/>
</dbReference>
<dbReference type="STRING" id="1121353.H924_07290"/>
<evidence type="ECO:0000313" key="2">
    <source>
        <dbReference type="EMBL" id="AGG66900.1"/>
    </source>
</evidence>
<dbReference type="InterPro" id="IPR011604">
    <property type="entry name" value="PDDEXK-like_dom_sf"/>
</dbReference>
<organism evidence="2 3">
    <name type="scientific">Corynebacterium callunae DSM 20147</name>
    <dbReference type="NCBI Taxonomy" id="1121353"/>
    <lineage>
        <taxon>Bacteria</taxon>
        <taxon>Bacillati</taxon>
        <taxon>Actinomycetota</taxon>
        <taxon>Actinomycetes</taxon>
        <taxon>Mycobacteriales</taxon>
        <taxon>Corynebacteriaceae</taxon>
        <taxon>Corynebacterium</taxon>
    </lineage>
</organism>
<name>M1UFF3_9CORY</name>
<dbReference type="RefSeq" id="WP_015651331.1">
    <property type="nucleotide sequence ID" value="NC_020506.1"/>
</dbReference>
<feature type="compositionally biased region" description="Polar residues" evidence="1">
    <location>
        <begin position="145"/>
        <end position="160"/>
    </location>
</feature>
<dbReference type="InterPro" id="IPR021229">
    <property type="entry name" value="DUF2800"/>
</dbReference>
<sequence>MTYLPQLSGSFTPADRETIQTNIAIHHLTHVRTKAGDVWRVRTPLNEKSVPLNDASAPPSKTRVTYEQVESFGITQKQAESALDDVVKDLTDSGVTITISPSSHRALGEVTQAVANSVERVTGASPIETPAAGQATVAQHEKVAPTQQVNDSESPNSSPQHGGRAHAILSASGASRWLNCPPSARLEEHHPDTTSDAADQGTAAHELAEHKLRQLQGLPTTRPKSPWHDEEMDDYTDAYADCVMAELEAAKQNSPAAFLSIEERLDFSHIVPDGFGTGDAVIIADDTAIIIDLKYGKGVEVSAVENPQMKLYALGALHLYGMIYNIQKIKMVIFQPRRNNTSIFETTVTDLLTWAETVVKPTAELAMAGEGQLTPGSWCGFCKHAPQCTALAAQHFQAIPTTSATSLEPTTPAPDTLTDQQIAQVIEHSAAIKKWLTSVEKHALTQAHNGHTYPGLKLVEGRSVRKWKDEHKVAEIAEAHGIDPWQKKLIGITDMTKLMGKKEFTEQLGDCLIKPEGAPTLVPESDPRPALTPDNAETYFVAIEAA</sequence>
<dbReference type="Gene3D" id="3.90.320.10">
    <property type="match status" value="1"/>
</dbReference>
<dbReference type="EMBL" id="CP004354">
    <property type="protein sequence ID" value="AGG66900.1"/>
    <property type="molecule type" value="Genomic_DNA"/>
</dbReference>
<dbReference type="eggNOG" id="COG2887">
    <property type="taxonomic scope" value="Bacteria"/>
</dbReference>
<evidence type="ECO:0000256" key="1">
    <source>
        <dbReference type="SAM" id="MobiDB-lite"/>
    </source>
</evidence>
<dbReference type="HOGENOM" id="CLU_043122_1_1_11"/>
<proteinExistence type="predicted"/>
<dbReference type="Proteomes" id="UP000011760">
    <property type="component" value="Chromosome"/>
</dbReference>
<evidence type="ECO:0000313" key="3">
    <source>
        <dbReference type="Proteomes" id="UP000011760"/>
    </source>
</evidence>
<accession>M1UFF3</accession>
<feature type="region of interest" description="Disordered" evidence="1">
    <location>
        <begin position="179"/>
        <end position="202"/>
    </location>
</feature>
<keyword evidence="3" id="KW-1185">Reference proteome</keyword>
<reference evidence="2 3" key="1">
    <citation type="submission" date="2013-02" db="EMBL/GenBank/DDBJ databases">
        <title>The complete genome sequence of Corynebacterium callunae DSM 20147.</title>
        <authorList>
            <person name="Ruckert C."/>
            <person name="Albersmeier A."/>
            <person name="Kalinowski J."/>
        </authorList>
    </citation>
    <scope>NUCLEOTIDE SEQUENCE [LARGE SCALE GENOMIC DNA]</scope>
    <source>
        <strain evidence="2 3">DSM 20147</strain>
    </source>
</reference>
<dbReference type="PATRIC" id="fig|1121353.3.peg.1486"/>